<name>A0A382NZ20_9ZZZZ</name>
<evidence type="ECO:0000313" key="1">
    <source>
        <dbReference type="EMBL" id="SVC65890.1"/>
    </source>
</evidence>
<reference evidence="1" key="1">
    <citation type="submission" date="2018-05" db="EMBL/GenBank/DDBJ databases">
        <authorList>
            <person name="Lanie J.A."/>
            <person name="Ng W.-L."/>
            <person name="Kazmierczak K.M."/>
            <person name="Andrzejewski T.M."/>
            <person name="Davidsen T.M."/>
            <person name="Wayne K.J."/>
            <person name="Tettelin H."/>
            <person name="Glass J.I."/>
            <person name="Rusch D."/>
            <person name="Podicherti R."/>
            <person name="Tsui H.-C.T."/>
            <person name="Winkler M.E."/>
        </authorList>
    </citation>
    <scope>NUCLEOTIDE SEQUENCE</scope>
</reference>
<dbReference type="InterPro" id="IPR046150">
    <property type="entry name" value="DUF6152"/>
</dbReference>
<dbReference type="Pfam" id="PF19649">
    <property type="entry name" value="DUF6152"/>
    <property type="match status" value="1"/>
</dbReference>
<dbReference type="AlphaFoldDB" id="A0A382NZ20"/>
<gene>
    <name evidence="1" type="ORF">METZ01_LOCUS318744</name>
</gene>
<organism evidence="1">
    <name type="scientific">marine metagenome</name>
    <dbReference type="NCBI Taxonomy" id="408172"/>
    <lineage>
        <taxon>unclassified sequences</taxon>
        <taxon>metagenomes</taxon>
        <taxon>ecological metagenomes</taxon>
    </lineage>
</organism>
<dbReference type="EMBL" id="UINC01103474">
    <property type="protein sequence ID" value="SVC65890.1"/>
    <property type="molecule type" value="Genomic_DNA"/>
</dbReference>
<accession>A0A382NZ20</accession>
<proteinExistence type="predicted"/>
<sequence>MQLKSIGLAAIAAYTVAFSAWAHHSHGAYAMTEYTQFAGTVTDVYWINPHAWIYIDVADDSGQTVSWALEATGATTLAKGGVDPDGVKTGDTISVRCHPLRDGSNGCLLGYVTTEDGVEIEWD</sequence>
<protein>
    <submittedName>
        <fullName evidence="1">Uncharacterized protein</fullName>
    </submittedName>
</protein>